<protein>
    <submittedName>
        <fullName evidence="3">Helix-turn-helix domain-containing protein</fullName>
    </submittedName>
</protein>
<dbReference type="Pfam" id="PF02796">
    <property type="entry name" value="HTH_7"/>
    <property type="match status" value="1"/>
</dbReference>
<name>A0A6L5G542_9ACTN</name>
<reference evidence="3 4" key="1">
    <citation type="submission" date="2019-10" db="EMBL/GenBank/DDBJ databases">
        <title>Glycomyces albidus sp. nov., a novel actinomycete isolated from rhizosphere soil of wheat (Triticum aestivum L.).</title>
        <authorList>
            <person name="Qian L."/>
        </authorList>
    </citation>
    <scope>NUCLEOTIDE SEQUENCE [LARGE SCALE GENOMIC DNA]</scope>
    <source>
        <strain evidence="3 4">NEAU-7082</strain>
    </source>
</reference>
<dbReference type="Proteomes" id="UP000477750">
    <property type="component" value="Unassembled WGS sequence"/>
</dbReference>
<feature type="domain" description="Resolvase HTH" evidence="2">
    <location>
        <begin position="101"/>
        <end position="135"/>
    </location>
</feature>
<sequence length="141" mass="15840">MVRTLERLRRSLDARRANYPPVTVQSQSRAITSIHKTSGGPYWVLLQLITAGQSLADSPERPNRCRISRRPTRTRNSIVPTRTGSAQRHPRAVRDRLDIDELERLLTAARAGVPRMQLVAEFGVSRKTIYRLLQASGSAPS</sequence>
<keyword evidence="4" id="KW-1185">Reference proteome</keyword>
<proteinExistence type="predicted"/>
<gene>
    <name evidence="3" type="ORF">GFD30_04060</name>
</gene>
<dbReference type="GO" id="GO:0000150">
    <property type="term" value="F:DNA strand exchange activity"/>
    <property type="evidence" value="ECO:0007669"/>
    <property type="project" value="InterPro"/>
</dbReference>
<organism evidence="3 4">
    <name type="scientific">Glycomyces albidus</name>
    <dbReference type="NCBI Taxonomy" id="2656774"/>
    <lineage>
        <taxon>Bacteria</taxon>
        <taxon>Bacillati</taxon>
        <taxon>Actinomycetota</taxon>
        <taxon>Actinomycetes</taxon>
        <taxon>Glycomycetales</taxon>
        <taxon>Glycomycetaceae</taxon>
        <taxon>Glycomyces</taxon>
    </lineage>
</organism>
<dbReference type="AlphaFoldDB" id="A0A6L5G542"/>
<feature type="compositionally biased region" description="Basic residues" evidence="1">
    <location>
        <begin position="64"/>
        <end position="73"/>
    </location>
</feature>
<dbReference type="InterPro" id="IPR006120">
    <property type="entry name" value="Resolvase_HTH_dom"/>
</dbReference>
<dbReference type="Gene3D" id="1.10.10.60">
    <property type="entry name" value="Homeodomain-like"/>
    <property type="match status" value="1"/>
</dbReference>
<evidence type="ECO:0000259" key="2">
    <source>
        <dbReference type="Pfam" id="PF02796"/>
    </source>
</evidence>
<dbReference type="EMBL" id="WIAO01000003">
    <property type="protein sequence ID" value="MQM24758.1"/>
    <property type="molecule type" value="Genomic_DNA"/>
</dbReference>
<comment type="caution">
    <text evidence="3">The sequence shown here is derived from an EMBL/GenBank/DDBJ whole genome shotgun (WGS) entry which is preliminary data.</text>
</comment>
<evidence type="ECO:0000313" key="4">
    <source>
        <dbReference type="Proteomes" id="UP000477750"/>
    </source>
</evidence>
<feature type="region of interest" description="Disordered" evidence="1">
    <location>
        <begin position="57"/>
        <end position="91"/>
    </location>
</feature>
<dbReference type="GO" id="GO:0003677">
    <property type="term" value="F:DNA binding"/>
    <property type="evidence" value="ECO:0007669"/>
    <property type="project" value="InterPro"/>
</dbReference>
<evidence type="ECO:0000256" key="1">
    <source>
        <dbReference type="SAM" id="MobiDB-lite"/>
    </source>
</evidence>
<evidence type="ECO:0000313" key="3">
    <source>
        <dbReference type="EMBL" id="MQM24758.1"/>
    </source>
</evidence>
<accession>A0A6L5G542</accession>